<sequence>MQIFKQPTFNEVINYINHLKKEIKYYPKHLSEYLNKNFFPEYRKYLRFLENDYINHLEPTNNKLENYNGNTMPRYEKKSYRTMKGLWSALMHKKDGWIKRRKQDLTN</sequence>
<gene>
    <name evidence="1" type="ORF">E7Z73_02295</name>
</gene>
<protein>
    <submittedName>
        <fullName evidence="1">Uncharacterized protein</fullName>
    </submittedName>
</protein>
<dbReference type="Proteomes" id="UP000762703">
    <property type="component" value="Unassembled WGS sequence"/>
</dbReference>
<reference evidence="1" key="1">
    <citation type="submission" date="2019-04" db="EMBL/GenBank/DDBJ databases">
        <title>Evolution of Biomass-Degrading Anaerobic Consortia Revealed by Metagenomics.</title>
        <authorList>
            <person name="Peng X."/>
        </authorList>
    </citation>
    <scope>NUCLEOTIDE SEQUENCE</scope>
    <source>
        <strain evidence="1">SIG12</strain>
    </source>
</reference>
<dbReference type="AlphaFoldDB" id="A0A8T3VGU4"/>
<evidence type="ECO:0000313" key="1">
    <source>
        <dbReference type="EMBL" id="MBE6504563.1"/>
    </source>
</evidence>
<name>A0A8T3VGU4_9EURY</name>
<comment type="caution">
    <text evidence="1">The sequence shown here is derived from an EMBL/GenBank/DDBJ whole genome shotgun (WGS) entry which is preliminary data.</text>
</comment>
<evidence type="ECO:0000313" key="2">
    <source>
        <dbReference type="Proteomes" id="UP000762703"/>
    </source>
</evidence>
<organism evidence="1 2">
    <name type="scientific">Methanobrevibacter millerae</name>
    <dbReference type="NCBI Taxonomy" id="230361"/>
    <lineage>
        <taxon>Archaea</taxon>
        <taxon>Methanobacteriati</taxon>
        <taxon>Methanobacteriota</taxon>
        <taxon>Methanomada group</taxon>
        <taxon>Methanobacteria</taxon>
        <taxon>Methanobacteriales</taxon>
        <taxon>Methanobacteriaceae</taxon>
        <taxon>Methanobrevibacter</taxon>
    </lineage>
</organism>
<dbReference type="EMBL" id="SUTE01000017">
    <property type="protein sequence ID" value="MBE6504563.1"/>
    <property type="molecule type" value="Genomic_DNA"/>
</dbReference>
<accession>A0A8T3VGU4</accession>
<proteinExistence type="predicted"/>
<dbReference type="RefSeq" id="WP_303736209.1">
    <property type="nucleotide sequence ID" value="NZ_SUTE01000017.1"/>
</dbReference>